<dbReference type="AlphaFoldDB" id="A0A319DJ70"/>
<keyword evidence="2" id="KW-1185">Reference proteome</keyword>
<protein>
    <recommendedName>
        <fullName evidence="3">Concanavalin A-like lectin/glucanase</fullName>
    </recommendedName>
</protein>
<gene>
    <name evidence="1" type="ORF">BO71DRAFT_318300</name>
</gene>
<accession>A0A319DJ70</accession>
<evidence type="ECO:0008006" key="3">
    <source>
        <dbReference type="Google" id="ProtNLM"/>
    </source>
</evidence>
<dbReference type="VEuPathDB" id="FungiDB:BO71DRAFT_318300"/>
<reference evidence="1 2" key="1">
    <citation type="submission" date="2018-02" db="EMBL/GenBank/DDBJ databases">
        <title>The genomes of Aspergillus section Nigri reveals drivers in fungal speciation.</title>
        <authorList>
            <consortium name="DOE Joint Genome Institute"/>
            <person name="Vesth T.C."/>
            <person name="Nybo J."/>
            <person name="Theobald S."/>
            <person name="Brandl J."/>
            <person name="Frisvad J.C."/>
            <person name="Nielsen K.F."/>
            <person name="Lyhne E.K."/>
            <person name="Kogle M.E."/>
            <person name="Kuo A."/>
            <person name="Riley R."/>
            <person name="Clum A."/>
            <person name="Nolan M."/>
            <person name="Lipzen A."/>
            <person name="Salamov A."/>
            <person name="Henrissat B."/>
            <person name="Wiebenga A."/>
            <person name="De vries R.P."/>
            <person name="Grigoriev I.V."/>
            <person name="Mortensen U.H."/>
            <person name="Andersen M.R."/>
            <person name="Baker S.E."/>
        </authorList>
    </citation>
    <scope>NUCLEOTIDE SEQUENCE [LARGE SCALE GENOMIC DNA]</scope>
    <source>
        <strain evidence="1 2">CBS 707.79</strain>
    </source>
</reference>
<evidence type="ECO:0000313" key="2">
    <source>
        <dbReference type="Proteomes" id="UP000247810"/>
    </source>
</evidence>
<dbReference type="Proteomes" id="UP000247810">
    <property type="component" value="Unassembled WGS sequence"/>
</dbReference>
<name>A0A319DJ70_9EURO</name>
<proteinExistence type="predicted"/>
<dbReference type="OrthoDB" id="5086500at2759"/>
<organism evidence="1 2">
    <name type="scientific">Aspergillus ellipticus CBS 707.79</name>
    <dbReference type="NCBI Taxonomy" id="1448320"/>
    <lineage>
        <taxon>Eukaryota</taxon>
        <taxon>Fungi</taxon>
        <taxon>Dikarya</taxon>
        <taxon>Ascomycota</taxon>
        <taxon>Pezizomycotina</taxon>
        <taxon>Eurotiomycetes</taxon>
        <taxon>Eurotiomycetidae</taxon>
        <taxon>Eurotiales</taxon>
        <taxon>Aspergillaceae</taxon>
        <taxon>Aspergillus</taxon>
        <taxon>Aspergillus subgen. Circumdati</taxon>
    </lineage>
</organism>
<dbReference type="EMBL" id="KZ825822">
    <property type="protein sequence ID" value="PYH97600.1"/>
    <property type="molecule type" value="Genomic_DNA"/>
</dbReference>
<evidence type="ECO:0000313" key="1">
    <source>
        <dbReference type="EMBL" id="PYH97600.1"/>
    </source>
</evidence>
<sequence>MRYSSVAVPLAFAARAAAVASDAWAFGNGFYTGPPSSGYITKATWSLVPPAVPSGVTVSNDDDEVWVSLWIGLSSSAGSYDDDLYQPLLNWSPDNESQGCPAPDDQWCVAGSTYTPSAQNGQAYVTVPTDTQVDFEVYVEDSKVIQVVTINGKTVSKETDALDHPLQYLYSGDECYTGSGDCGTLQSYSWNNITITLSEKDESFGNTLSLYSGSSSNGFTTADSGLTWVLDAVKIDKDTFADVEA</sequence>